<proteinExistence type="predicted"/>
<protein>
    <submittedName>
        <fullName evidence="2">Uncharacterized protein</fullName>
    </submittedName>
</protein>
<accession>A0A4Z2EGS0</accession>
<evidence type="ECO:0000256" key="1">
    <source>
        <dbReference type="SAM" id="MobiDB-lite"/>
    </source>
</evidence>
<feature type="compositionally biased region" description="Low complexity" evidence="1">
    <location>
        <begin position="63"/>
        <end position="73"/>
    </location>
</feature>
<feature type="compositionally biased region" description="Low complexity" evidence="1">
    <location>
        <begin position="38"/>
        <end position="49"/>
    </location>
</feature>
<gene>
    <name evidence="2" type="ORF">EYF80_061773</name>
</gene>
<sequence>MGRRERVQQQLAHAAVQQLIHNAVSPRAGQSEKPRSLGCSPPAGAPSAAGREEGEEEEEEPLLHPLKAGGLLLDPCQKNISPEETQRGCAWGSAPHGKGAAH</sequence>
<reference evidence="2 3" key="1">
    <citation type="submission" date="2019-03" db="EMBL/GenBank/DDBJ databases">
        <title>First draft genome of Liparis tanakae, snailfish: a comprehensive survey of snailfish specific genes.</title>
        <authorList>
            <person name="Kim W."/>
            <person name="Song I."/>
            <person name="Jeong J.-H."/>
            <person name="Kim D."/>
            <person name="Kim S."/>
            <person name="Ryu S."/>
            <person name="Song J.Y."/>
            <person name="Lee S.K."/>
        </authorList>
    </citation>
    <scope>NUCLEOTIDE SEQUENCE [LARGE SCALE GENOMIC DNA]</scope>
    <source>
        <tissue evidence="2">Muscle</tissue>
    </source>
</reference>
<feature type="region of interest" description="Disordered" evidence="1">
    <location>
        <begin position="23"/>
        <end position="102"/>
    </location>
</feature>
<evidence type="ECO:0000313" key="3">
    <source>
        <dbReference type="Proteomes" id="UP000314294"/>
    </source>
</evidence>
<organism evidence="2 3">
    <name type="scientific">Liparis tanakae</name>
    <name type="common">Tanaka's snailfish</name>
    <dbReference type="NCBI Taxonomy" id="230148"/>
    <lineage>
        <taxon>Eukaryota</taxon>
        <taxon>Metazoa</taxon>
        <taxon>Chordata</taxon>
        <taxon>Craniata</taxon>
        <taxon>Vertebrata</taxon>
        <taxon>Euteleostomi</taxon>
        <taxon>Actinopterygii</taxon>
        <taxon>Neopterygii</taxon>
        <taxon>Teleostei</taxon>
        <taxon>Neoteleostei</taxon>
        <taxon>Acanthomorphata</taxon>
        <taxon>Eupercaria</taxon>
        <taxon>Perciformes</taxon>
        <taxon>Cottioidei</taxon>
        <taxon>Cottales</taxon>
        <taxon>Liparidae</taxon>
        <taxon>Liparis</taxon>
    </lineage>
</organism>
<comment type="caution">
    <text evidence="2">The sequence shown here is derived from an EMBL/GenBank/DDBJ whole genome shotgun (WGS) entry which is preliminary data.</text>
</comment>
<keyword evidence="3" id="KW-1185">Reference proteome</keyword>
<dbReference type="EMBL" id="SRLO01007333">
    <property type="protein sequence ID" value="TNN28079.1"/>
    <property type="molecule type" value="Genomic_DNA"/>
</dbReference>
<dbReference type="Proteomes" id="UP000314294">
    <property type="component" value="Unassembled WGS sequence"/>
</dbReference>
<name>A0A4Z2EGS0_9TELE</name>
<evidence type="ECO:0000313" key="2">
    <source>
        <dbReference type="EMBL" id="TNN28079.1"/>
    </source>
</evidence>
<dbReference type="AlphaFoldDB" id="A0A4Z2EGS0"/>